<keyword evidence="1" id="KW-0812">Transmembrane</keyword>
<keyword evidence="1" id="KW-1133">Transmembrane helix</keyword>
<feature type="transmembrane region" description="Helical" evidence="1">
    <location>
        <begin position="32"/>
        <end position="52"/>
    </location>
</feature>
<evidence type="ECO:0000256" key="1">
    <source>
        <dbReference type="SAM" id="Phobius"/>
    </source>
</evidence>
<accession>A0A3E0VAD2</accession>
<dbReference type="RefSeq" id="WP_116416864.1">
    <property type="nucleotide sequence ID" value="NZ_NBWZ01000002.1"/>
</dbReference>
<dbReference type="AlphaFoldDB" id="A0A3E0VAD2"/>
<name>A0A3E0VAD2_9MICO</name>
<dbReference type="Pfam" id="PF19650">
    <property type="entry name" value="DUF6153"/>
    <property type="match status" value="1"/>
</dbReference>
<keyword evidence="3" id="KW-1185">Reference proteome</keyword>
<dbReference type="EMBL" id="NBWZ01000002">
    <property type="protein sequence ID" value="RFA06483.1"/>
    <property type="molecule type" value="Genomic_DNA"/>
</dbReference>
<gene>
    <name evidence="2" type="ORF">B7R54_19120</name>
</gene>
<dbReference type="Proteomes" id="UP000256486">
    <property type="component" value="Unassembled WGS sequence"/>
</dbReference>
<evidence type="ECO:0000313" key="3">
    <source>
        <dbReference type="Proteomes" id="UP000256486"/>
    </source>
</evidence>
<protein>
    <submittedName>
        <fullName evidence="2">Uncharacterized protein</fullName>
    </submittedName>
</protein>
<comment type="caution">
    <text evidence="2">The sequence shown here is derived from an EMBL/GenBank/DDBJ whole genome shotgun (WGS) entry which is preliminary data.</text>
</comment>
<keyword evidence="1" id="KW-0472">Membrane</keyword>
<feature type="transmembrane region" description="Helical" evidence="1">
    <location>
        <begin position="117"/>
        <end position="136"/>
    </location>
</feature>
<evidence type="ECO:0000313" key="2">
    <source>
        <dbReference type="EMBL" id="RFA06483.1"/>
    </source>
</evidence>
<sequence length="177" mass="18265">MTPPTPTRPHSTPVSLGRTRARVLGANTIRRTVLLLAVVSAVVLGLLAMHTLQTGMGNHNVPMNSTGEMSAIGDTAHHADETLPGTDTVVGADVMGGSHRHVTSSECSGMCDPEHTMAGMICVLALLLTGLLLAAIRPASTYTSTPLAPVLLRVVDAAVARPGPAPPDLNVLSISRT</sequence>
<reference evidence="2 3" key="1">
    <citation type="submission" date="2017-04" db="EMBL/GenBank/DDBJ databases">
        <title>Comparative genome analysis of Subtercola boreus.</title>
        <authorList>
            <person name="Cho Y.-J."/>
            <person name="Cho A."/>
            <person name="Kim O.-S."/>
            <person name="Lee J.-I."/>
        </authorList>
    </citation>
    <scope>NUCLEOTIDE SEQUENCE [LARGE SCALE GENOMIC DNA]</scope>
    <source>
        <strain evidence="2 3">K300</strain>
    </source>
</reference>
<proteinExistence type="predicted"/>
<dbReference type="InterPro" id="IPR046151">
    <property type="entry name" value="DUF6153"/>
</dbReference>
<organism evidence="2 3">
    <name type="scientific">Subtercola boreus</name>
    <dbReference type="NCBI Taxonomy" id="120213"/>
    <lineage>
        <taxon>Bacteria</taxon>
        <taxon>Bacillati</taxon>
        <taxon>Actinomycetota</taxon>
        <taxon>Actinomycetes</taxon>
        <taxon>Micrococcales</taxon>
        <taxon>Microbacteriaceae</taxon>
        <taxon>Subtercola</taxon>
    </lineage>
</organism>